<gene>
    <name evidence="2" type="ORF">EJD97_015756</name>
</gene>
<keyword evidence="1" id="KW-0812">Transmembrane</keyword>
<sequence length="87" mass="9950">MSVLVVVVVQSLLLPPLVVLLVVPQLLPLLLRKRRKSPRKKVMMIWVSVCLIRSSSHLDDLLDFHTRTIRSSQSSSSPYRRHGDYGM</sequence>
<dbReference type="EMBL" id="RXGB01000415">
    <property type="protein sequence ID" value="TMX03566.1"/>
    <property type="molecule type" value="Genomic_DNA"/>
</dbReference>
<keyword evidence="1" id="KW-0472">Membrane</keyword>
<comment type="caution">
    <text evidence="2">The sequence shown here is derived from an EMBL/GenBank/DDBJ whole genome shotgun (WGS) entry which is preliminary data.</text>
</comment>
<protein>
    <submittedName>
        <fullName evidence="2">Uncharacterized protein</fullName>
    </submittedName>
</protein>
<accession>A0A6N2CAF6</accession>
<feature type="transmembrane region" description="Helical" evidence="1">
    <location>
        <begin position="12"/>
        <end position="31"/>
    </location>
</feature>
<name>A0A6N2CAF6_SOLCI</name>
<proteinExistence type="predicted"/>
<reference evidence="2" key="1">
    <citation type="submission" date="2019-05" db="EMBL/GenBank/DDBJ databases">
        <title>The de novo reference genome and transcriptome assemblies of the wild tomato species Solanum chilense.</title>
        <authorList>
            <person name="Stam R."/>
            <person name="Nosenko T."/>
            <person name="Hoerger A.C."/>
            <person name="Stephan W."/>
            <person name="Seidel M.A."/>
            <person name="Kuhn J.M.M."/>
            <person name="Haberer G."/>
            <person name="Tellier A."/>
        </authorList>
    </citation>
    <scope>NUCLEOTIDE SEQUENCE</scope>
    <source>
        <tissue evidence="2">Mature leaves</tissue>
    </source>
</reference>
<keyword evidence="1" id="KW-1133">Transmembrane helix</keyword>
<dbReference type="AlphaFoldDB" id="A0A6N2CAF6"/>
<evidence type="ECO:0000256" key="1">
    <source>
        <dbReference type="SAM" id="Phobius"/>
    </source>
</evidence>
<evidence type="ECO:0000313" key="2">
    <source>
        <dbReference type="EMBL" id="TMX03566.1"/>
    </source>
</evidence>
<organism evidence="2">
    <name type="scientific">Solanum chilense</name>
    <name type="common">Tomato</name>
    <name type="synonym">Lycopersicon chilense</name>
    <dbReference type="NCBI Taxonomy" id="4083"/>
    <lineage>
        <taxon>Eukaryota</taxon>
        <taxon>Viridiplantae</taxon>
        <taxon>Streptophyta</taxon>
        <taxon>Embryophyta</taxon>
        <taxon>Tracheophyta</taxon>
        <taxon>Spermatophyta</taxon>
        <taxon>Magnoliopsida</taxon>
        <taxon>eudicotyledons</taxon>
        <taxon>Gunneridae</taxon>
        <taxon>Pentapetalae</taxon>
        <taxon>asterids</taxon>
        <taxon>lamiids</taxon>
        <taxon>Solanales</taxon>
        <taxon>Solanaceae</taxon>
        <taxon>Solanoideae</taxon>
        <taxon>Solaneae</taxon>
        <taxon>Solanum</taxon>
        <taxon>Solanum subgen. Lycopersicon</taxon>
    </lineage>
</organism>